<protein>
    <submittedName>
        <fullName evidence="1">Uncharacterized protein</fullName>
    </submittedName>
</protein>
<dbReference type="AlphaFoldDB" id="A0AA40CL69"/>
<sequence>MPIFTKPDAAASFPIDTTTPFHPTKALYIADTTELSLTITITDITPILSSPSIHNPVENPEPLLKLAKSTASTLPAILTLTRPTHLSRTWTATDPRSNTKLAELSNPLWSLGKWTIKFPSDSPHSSHDIYLHPAGFATKADEFVKDSVPYFWDVLDGRRLCKLYKATEGRRVEVGRFVGEGVRAREGVLLIEGEGNAGEGVDEVVVGVTFLGVLMRVDSFRA</sequence>
<keyword evidence="2" id="KW-1185">Reference proteome</keyword>
<proteinExistence type="predicted"/>
<evidence type="ECO:0000313" key="2">
    <source>
        <dbReference type="Proteomes" id="UP001174936"/>
    </source>
</evidence>
<evidence type="ECO:0000313" key="1">
    <source>
        <dbReference type="EMBL" id="KAK0643011.1"/>
    </source>
</evidence>
<dbReference type="Proteomes" id="UP001174936">
    <property type="component" value="Unassembled WGS sequence"/>
</dbReference>
<reference evidence="1" key="1">
    <citation type="submission" date="2023-06" db="EMBL/GenBank/DDBJ databases">
        <title>Genome-scale phylogeny and comparative genomics of the fungal order Sordariales.</title>
        <authorList>
            <consortium name="Lawrence Berkeley National Laboratory"/>
            <person name="Hensen N."/>
            <person name="Bonometti L."/>
            <person name="Westerberg I."/>
            <person name="Brannstrom I.O."/>
            <person name="Guillou S."/>
            <person name="Cros-Aarteil S."/>
            <person name="Calhoun S."/>
            <person name="Haridas S."/>
            <person name="Kuo A."/>
            <person name="Mondo S."/>
            <person name="Pangilinan J."/>
            <person name="Riley R."/>
            <person name="Labutti K."/>
            <person name="Andreopoulos B."/>
            <person name="Lipzen A."/>
            <person name="Chen C."/>
            <person name="Yanf M."/>
            <person name="Daum C."/>
            <person name="Ng V."/>
            <person name="Clum A."/>
            <person name="Steindorff A."/>
            <person name="Ohm R."/>
            <person name="Martin F."/>
            <person name="Silar P."/>
            <person name="Natvig D."/>
            <person name="Lalanne C."/>
            <person name="Gautier V."/>
            <person name="Ament-Velasquez S.L."/>
            <person name="Kruys A."/>
            <person name="Hutchinson M.I."/>
            <person name="Powell A.J."/>
            <person name="Barry K."/>
            <person name="Miller A.N."/>
            <person name="Grigoriev I.V."/>
            <person name="Debuchy R."/>
            <person name="Gladieux P."/>
            <person name="Thoren M.H."/>
            <person name="Johannesson H."/>
        </authorList>
    </citation>
    <scope>NUCLEOTIDE SEQUENCE</scope>
    <source>
        <strain evidence="1">SMH2532-1</strain>
    </source>
</reference>
<organism evidence="1 2">
    <name type="scientific">Cercophora newfieldiana</name>
    <dbReference type="NCBI Taxonomy" id="92897"/>
    <lineage>
        <taxon>Eukaryota</taxon>
        <taxon>Fungi</taxon>
        <taxon>Dikarya</taxon>
        <taxon>Ascomycota</taxon>
        <taxon>Pezizomycotina</taxon>
        <taxon>Sordariomycetes</taxon>
        <taxon>Sordariomycetidae</taxon>
        <taxon>Sordariales</taxon>
        <taxon>Lasiosphaeriaceae</taxon>
        <taxon>Cercophora</taxon>
    </lineage>
</organism>
<gene>
    <name evidence="1" type="ORF">B0T16DRAFT_415083</name>
</gene>
<dbReference type="EMBL" id="JAULSV010000005">
    <property type="protein sequence ID" value="KAK0643011.1"/>
    <property type="molecule type" value="Genomic_DNA"/>
</dbReference>
<accession>A0AA40CL69</accession>
<comment type="caution">
    <text evidence="1">The sequence shown here is derived from an EMBL/GenBank/DDBJ whole genome shotgun (WGS) entry which is preliminary data.</text>
</comment>
<name>A0AA40CL69_9PEZI</name>